<dbReference type="OMA" id="DERYNTI"/>
<dbReference type="EMBL" id="CAJJDM010000001">
    <property type="protein sequence ID" value="CAD8043326.1"/>
    <property type="molecule type" value="Genomic_DNA"/>
</dbReference>
<organism evidence="1 2">
    <name type="scientific">Paramecium primaurelia</name>
    <dbReference type="NCBI Taxonomy" id="5886"/>
    <lineage>
        <taxon>Eukaryota</taxon>
        <taxon>Sar</taxon>
        <taxon>Alveolata</taxon>
        <taxon>Ciliophora</taxon>
        <taxon>Intramacronucleata</taxon>
        <taxon>Oligohymenophorea</taxon>
        <taxon>Peniculida</taxon>
        <taxon>Parameciidae</taxon>
        <taxon>Paramecium</taxon>
    </lineage>
</organism>
<gene>
    <name evidence="1" type="ORF">PPRIM_AZ9-3.1.T0040550</name>
</gene>
<reference evidence="1" key="1">
    <citation type="submission" date="2021-01" db="EMBL/GenBank/DDBJ databases">
        <authorList>
            <consortium name="Genoscope - CEA"/>
            <person name="William W."/>
        </authorList>
    </citation>
    <scope>NUCLEOTIDE SEQUENCE</scope>
</reference>
<proteinExistence type="predicted"/>
<evidence type="ECO:0000313" key="2">
    <source>
        <dbReference type="Proteomes" id="UP000688137"/>
    </source>
</evidence>
<comment type="caution">
    <text evidence="1">The sequence shown here is derived from an EMBL/GenBank/DDBJ whole genome shotgun (WGS) entry which is preliminary data.</text>
</comment>
<accession>A0A8S1JT49</accession>
<dbReference type="Proteomes" id="UP000688137">
    <property type="component" value="Unassembled WGS sequence"/>
</dbReference>
<name>A0A8S1JT49_PARPR</name>
<dbReference type="AlphaFoldDB" id="A0A8S1JT49"/>
<evidence type="ECO:0000313" key="1">
    <source>
        <dbReference type="EMBL" id="CAD8043326.1"/>
    </source>
</evidence>
<keyword evidence="2" id="KW-1185">Reference proteome</keyword>
<protein>
    <submittedName>
        <fullName evidence="1">Uncharacterized protein</fullName>
    </submittedName>
</protein>
<sequence length="385" mass="46276">MNKAQFRRLLSLIPDRQQSPINTKLFEIDLTIQQPKIKPKQLFIEELPLFLNQQHIQILPFVPQRMKTEVYKKMQQNCSKPFKSEDERYNTIDVVRSKSRKPTEIRKVSCTNSYQLQQQQNKMRKQRYSYESRRRQNSINKFNFEAHFSNFVNANPSLNINKIRINKQIIFQKLVEKYRIGISQKIMNFFEIPQYIDFQFWKSLIQKLLSINQEQIIVFIYRLIHNHRHLSSTDLFQLGLTTQSEAIQKDIQTILTYIQQSLNTESIDSEEIEYLRKSSIFKDNLTLTNLLTWTEIYQIDQSKTIKQTKGLNYRKSVPIDQFISIYMTEEKEDTINSNSILSKYPNKYQQNEPFSINFPIFRRIFQNQQIHLWNDIYSFFTGQIC</sequence>